<dbReference type="EMBL" id="BKCJ011869914">
    <property type="protein sequence ID" value="GFD59839.1"/>
    <property type="molecule type" value="Genomic_DNA"/>
</dbReference>
<evidence type="ECO:0000313" key="1">
    <source>
        <dbReference type="EMBL" id="GFD59839.1"/>
    </source>
</evidence>
<protein>
    <submittedName>
        <fullName evidence="1">Structural maintenance of chromosomes protein 2-1-like</fullName>
    </submittedName>
</protein>
<dbReference type="Gene3D" id="6.10.140.1720">
    <property type="match status" value="1"/>
</dbReference>
<reference evidence="1" key="1">
    <citation type="journal article" date="2019" name="Sci. Rep.">
        <title>Draft genome of Tanacetum cinerariifolium, the natural source of mosquito coil.</title>
        <authorList>
            <person name="Yamashiro T."/>
            <person name="Shiraishi A."/>
            <person name="Satake H."/>
            <person name="Nakayama K."/>
        </authorList>
    </citation>
    <scope>NUCLEOTIDE SEQUENCE</scope>
</reference>
<gene>
    <name evidence="1" type="ORF">Tci_931808</name>
</gene>
<dbReference type="PANTHER" id="PTHR43977">
    <property type="entry name" value="STRUCTURAL MAINTENANCE OF CHROMOSOMES PROTEIN 3"/>
    <property type="match status" value="1"/>
</dbReference>
<sequence length="80" mass="9469">MKPVEILAMLEEAAGTRMFEDRRDKAYKTMTKKEGKVQEIAELLRDEIDPKLEKLRQEKRAFLDFQQTQSELEKLTKLVI</sequence>
<dbReference type="AlphaFoldDB" id="A0A699XJ72"/>
<feature type="non-terminal residue" evidence="1">
    <location>
        <position position="80"/>
    </location>
</feature>
<comment type="caution">
    <text evidence="1">The sequence shown here is derived from an EMBL/GenBank/DDBJ whole genome shotgun (WGS) entry which is preliminary data.</text>
</comment>
<proteinExistence type="predicted"/>
<organism evidence="1">
    <name type="scientific">Tanacetum cinerariifolium</name>
    <name type="common">Dalmatian daisy</name>
    <name type="synonym">Chrysanthemum cinerariifolium</name>
    <dbReference type="NCBI Taxonomy" id="118510"/>
    <lineage>
        <taxon>Eukaryota</taxon>
        <taxon>Viridiplantae</taxon>
        <taxon>Streptophyta</taxon>
        <taxon>Embryophyta</taxon>
        <taxon>Tracheophyta</taxon>
        <taxon>Spermatophyta</taxon>
        <taxon>Magnoliopsida</taxon>
        <taxon>eudicotyledons</taxon>
        <taxon>Gunneridae</taxon>
        <taxon>Pentapetalae</taxon>
        <taxon>asterids</taxon>
        <taxon>campanulids</taxon>
        <taxon>Asterales</taxon>
        <taxon>Asteraceae</taxon>
        <taxon>Asteroideae</taxon>
        <taxon>Anthemideae</taxon>
        <taxon>Anthemidinae</taxon>
        <taxon>Tanacetum</taxon>
    </lineage>
</organism>
<name>A0A699XJ72_TANCI</name>
<accession>A0A699XJ72</accession>